<keyword evidence="5" id="KW-1185">Reference proteome</keyword>
<keyword evidence="2" id="KW-1133">Transmembrane helix</keyword>
<dbReference type="Proteomes" id="UP000604730">
    <property type="component" value="Unassembled WGS sequence"/>
</dbReference>
<dbReference type="InterPro" id="IPR029787">
    <property type="entry name" value="Nucleotide_cyclase"/>
</dbReference>
<evidence type="ECO:0000256" key="1">
    <source>
        <dbReference type="SAM" id="MobiDB-lite"/>
    </source>
</evidence>
<evidence type="ECO:0000256" key="2">
    <source>
        <dbReference type="SAM" id="Phobius"/>
    </source>
</evidence>
<dbReference type="Pfam" id="PF00990">
    <property type="entry name" value="GGDEF"/>
    <property type="match status" value="1"/>
</dbReference>
<feature type="region of interest" description="Disordered" evidence="1">
    <location>
        <begin position="485"/>
        <end position="511"/>
    </location>
</feature>
<protein>
    <submittedName>
        <fullName evidence="4">GGDEF domain-containing protein</fullName>
    </submittedName>
</protein>
<dbReference type="EMBL" id="JAEPRJ010000001">
    <property type="protein sequence ID" value="MBK5898460.1"/>
    <property type="molecule type" value="Genomic_DNA"/>
</dbReference>
<evidence type="ECO:0000313" key="5">
    <source>
        <dbReference type="Proteomes" id="UP000604730"/>
    </source>
</evidence>
<dbReference type="PANTHER" id="PTHR45138">
    <property type="entry name" value="REGULATORY COMPONENTS OF SENSORY TRANSDUCTION SYSTEM"/>
    <property type="match status" value="1"/>
</dbReference>
<feature type="transmembrane region" description="Helical" evidence="2">
    <location>
        <begin position="301"/>
        <end position="323"/>
    </location>
</feature>
<sequence length="511" mass="56847">MNNKLNSSRQIILICVVIVVAFAASAIMFTVSGFKNTRAFVEQITDMSAMNLISNIDESMMSSVSAAKIMAGNSFVIDWAEKETNHANDSDYINKLYNYLKTYQEGNNYNFLFYASKNTEKIYYQDSVNLKMSSQNAEDRWIFDFLDSNLQYKFSLNPFKPSADSDNVSLLIMYKLIGENGKTLGAIGMNINLGVVERSIVEIGNEYNVGVAFSDLEGNIMISKDSALPKGTNIFNEGGIFQNIETKPLPLEGAVTRKWISDGGLVTSKHFCEIRYLGAFNWYLIIYGSGDSIIRATITQLALQLAMLAVLLLLMIAVIINTISQYRNQIISLATLDELTKIMNRKSFMARFEYFSKQSLLEGGHLFLIDIDFFKTINDTLGHAAGDEALSFLSDKLGDCVDHEGFIGRWGGDEFIGVFFSTVADPLEKIKVLSLELAETETGKRMHITLSAGIAAIEAGLPLNKVVEKADIALYTSKKKGRNQATLYHESQTGAEPEYSKELIENSKKSV</sequence>
<dbReference type="InterPro" id="IPR043128">
    <property type="entry name" value="Rev_trsase/Diguanyl_cyclase"/>
</dbReference>
<dbReference type="InterPro" id="IPR050469">
    <property type="entry name" value="Diguanylate_Cyclase"/>
</dbReference>
<feature type="domain" description="GGDEF" evidence="3">
    <location>
        <begin position="362"/>
        <end position="490"/>
    </location>
</feature>
<keyword evidence="2" id="KW-0472">Membrane</keyword>
<reference evidence="4 5" key="1">
    <citation type="submission" date="2021-01" db="EMBL/GenBank/DDBJ databases">
        <title>Isolation and description of Catonella massiliensis sp. nov., a novel Catonella species, isolated from a stable periodontitis subject.</title>
        <authorList>
            <person name="Antezack A."/>
            <person name="Boxberger M."/>
            <person name="La Scola B."/>
            <person name="Monnet-Corti V."/>
        </authorList>
    </citation>
    <scope>NUCLEOTIDE SEQUENCE [LARGE SCALE GENOMIC DNA]</scope>
    <source>
        <strain evidence="4 5">Marseille-Q4567</strain>
    </source>
</reference>
<dbReference type="PROSITE" id="PS50887">
    <property type="entry name" value="GGDEF"/>
    <property type="match status" value="1"/>
</dbReference>
<proteinExistence type="predicted"/>
<dbReference type="SMART" id="SM00267">
    <property type="entry name" value="GGDEF"/>
    <property type="match status" value="1"/>
</dbReference>
<dbReference type="RefSeq" id="WP_208429878.1">
    <property type="nucleotide sequence ID" value="NZ_JAEPRJ010000001.1"/>
</dbReference>
<evidence type="ECO:0000313" key="4">
    <source>
        <dbReference type="EMBL" id="MBK5898460.1"/>
    </source>
</evidence>
<comment type="caution">
    <text evidence="4">The sequence shown here is derived from an EMBL/GenBank/DDBJ whole genome shotgun (WGS) entry which is preliminary data.</text>
</comment>
<dbReference type="SUPFAM" id="SSF55073">
    <property type="entry name" value="Nucleotide cyclase"/>
    <property type="match status" value="1"/>
</dbReference>
<feature type="compositionally biased region" description="Basic and acidic residues" evidence="1">
    <location>
        <begin position="498"/>
        <end position="511"/>
    </location>
</feature>
<dbReference type="CDD" id="cd01949">
    <property type="entry name" value="GGDEF"/>
    <property type="match status" value="1"/>
</dbReference>
<evidence type="ECO:0000259" key="3">
    <source>
        <dbReference type="PROSITE" id="PS50887"/>
    </source>
</evidence>
<feature type="transmembrane region" description="Helical" evidence="2">
    <location>
        <begin position="12"/>
        <end position="34"/>
    </location>
</feature>
<gene>
    <name evidence="4" type="ORF">JJN12_11815</name>
</gene>
<accession>A0ABS1J2T3</accession>
<organism evidence="4 5">
    <name type="scientific">Catonella massiliensis</name>
    <dbReference type="NCBI Taxonomy" id="2799636"/>
    <lineage>
        <taxon>Bacteria</taxon>
        <taxon>Bacillati</taxon>
        <taxon>Bacillota</taxon>
        <taxon>Clostridia</taxon>
        <taxon>Lachnospirales</taxon>
        <taxon>Lachnospiraceae</taxon>
        <taxon>Catonella</taxon>
    </lineage>
</organism>
<dbReference type="NCBIfam" id="TIGR00254">
    <property type="entry name" value="GGDEF"/>
    <property type="match status" value="1"/>
</dbReference>
<dbReference type="Gene3D" id="3.30.70.270">
    <property type="match status" value="1"/>
</dbReference>
<dbReference type="PANTHER" id="PTHR45138:SF9">
    <property type="entry name" value="DIGUANYLATE CYCLASE DGCM-RELATED"/>
    <property type="match status" value="1"/>
</dbReference>
<feature type="compositionally biased region" description="Polar residues" evidence="1">
    <location>
        <begin position="485"/>
        <end position="494"/>
    </location>
</feature>
<name>A0ABS1J2T3_9FIRM</name>
<dbReference type="InterPro" id="IPR000160">
    <property type="entry name" value="GGDEF_dom"/>
</dbReference>
<keyword evidence="2" id="KW-0812">Transmembrane</keyword>